<proteinExistence type="predicted"/>
<name>A0A1D6E1J8_MAIZE</name>
<evidence type="ECO:0000313" key="1">
    <source>
        <dbReference type="EMBL" id="ONM14545.1"/>
    </source>
</evidence>
<organism evidence="1">
    <name type="scientific">Zea mays</name>
    <name type="common">Maize</name>
    <dbReference type="NCBI Taxonomy" id="4577"/>
    <lineage>
        <taxon>Eukaryota</taxon>
        <taxon>Viridiplantae</taxon>
        <taxon>Streptophyta</taxon>
        <taxon>Embryophyta</taxon>
        <taxon>Tracheophyta</taxon>
        <taxon>Spermatophyta</taxon>
        <taxon>Magnoliopsida</taxon>
        <taxon>Liliopsida</taxon>
        <taxon>Poales</taxon>
        <taxon>Poaceae</taxon>
        <taxon>PACMAD clade</taxon>
        <taxon>Panicoideae</taxon>
        <taxon>Andropogonodae</taxon>
        <taxon>Andropogoneae</taxon>
        <taxon>Tripsacinae</taxon>
        <taxon>Zea</taxon>
    </lineage>
</organism>
<protein>
    <submittedName>
        <fullName evidence="1">Uncharacterized protein</fullName>
    </submittedName>
</protein>
<reference evidence="1" key="1">
    <citation type="submission" date="2015-12" db="EMBL/GenBank/DDBJ databases">
        <title>Update maize B73 reference genome by single molecule sequencing technologies.</title>
        <authorList>
            <consortium name="Maize Genome Sequencing Project"/>
            <person name="Ware D."/>
        </authorList>
    </citation>
    <scope>NUCLEOTIDE SEQUENCE [LARGE SCALE GENOMIC DNA]</scope>
    <source>
        <tissue evidence="1">Seedling</tissue>
    </source>
</reference>
<gene>
    <name evidence="1" type="ORF">ZEAMMB73_Zm00001d002497</name>
</gene>
<accession>A0A1D6E1J8</accession>
<dbReference type="AlphaFoldDB" id="A0A1D6E1J8"/>
<sequence>MSVWRTVSGPCCCKPLRFARYADSTTIWSNFDFPFGNALENKLPNIEIIVADISKFEVAPRNTMGDVPLE</sequence>
<dbReference type="EMBL" id="CM007648">
    <property type="protein sequence ID" value="ONM14545.1"/>
    <property type="molecule type" value="Genomic_DNA"/>
</dbReference>